<dbReference type="RefSeq" id="WP_345605491.1">
    <property type="nucleotide sequence ID" value="NZ_BAABJO010000009.1"/>
</dbReference>
<name>A0ABP9NHS6_9PSEU</name>
<dbReference type="EMBL" id="BAABJO010000009">
    <property type="protein sequence ID" value="GAA5120742.1"/>
    <property type="molecule type" value="Genomic_DNA"/>
</dbReference>
<organism evidence="1 2">
    <name type="scientific">Pseudonocardia adelaidensis</name>
    <dbReference type="NCBI Taxonomy" id="648754"/>
    <lineage>
        <taxon>Bacteria</taxon>
        <taxon>Bacillati</taxon>
        <taxon>Actinomycetota</taxon>
        <taxon>Actinomycetes</taxon>
        <taxon>Pseudonocardiales</taxon>
        <taxon>Pseudonocardiaceae</taxon>
        <taxon>Pseudonocardia</taxon>
    </lineage>
</organism>
<sequence length="79" mass="9058">MTEEERAAYRAFVRENHPDRGGDPEVFAAGLARFRDADRPADDARFDAPVEVVGPLPFPVRVGVALIRTWRRRRNQRVI</sequence>
<reference evidence="2" key="1">
    <citation type="journal article" date="2019" name="Int. J. Syst. Evol. Microbiol.">
        <title>The Global Catalogue of Microorganisms (GCM) 10K type strain sequencing project: providing services to taxonomists for standard genome sequencing and annotation.</title>
        <authorList>
            <consortium name="The Broad Institute Genomics Platform"/>
            <consortium name="The Broad Institute Genome Sequencing Center for Infectious Disease"/>
            <person name="Wu L."/>
            <person name="Ma J."/>
        </authorList>
    </citation>
    <scope>NUCLEOTIDE SEQUENCE [LARGE SCALE GENOMIC DNA]</scope>
    <source>
        <strain evidence="2">JCM 18302</strain>
    </source>
</reference>
<evidence type="ECO:0000313" key="1">
    <source>
        <dbReference type="EMBL" id="GAA5120742.1"/>
    </source>
</evidence>
<evidence type="ECO:0008006" key="3">
    <source>
        <dbReference type="Google" id="ProtNLM"/>
    </source>
</evidence>
<proteinExistence type="predicted"/>
<comment type="caution">
    <text evidence="1">The sequence shown here is derived from an EMBL/GenBank/DDBJ whole genome shotgun (WGS) entry which is preliminary data.</text>
</comment>
<keyword evidence="2" id="KW-1185">Reference proteome</keyword>
<protein>
    <recommendedName>
        <fullName evidence="3">J domain-containing protein</fullName>
    </recommendedName>
</protein>
<gene>
    <name evidence="1" type="ORF">GCM10023320_28490</name>
</gene>
<evidence type="ECO:0000313" key="2">
    <source>
        <dbReference type="Proteomes" id="UP001500804"/>
    </source>
</evidence>
<accession>A0ABP9NHS6</accession>
<dbReference type="Proteomes" id="UP001500804">
    <property type="component" value="Unassembled WGS sequence"/>
</dbReference>
<dbReference type="InterPro" id="IPR036869">
    <property type="entry name" value="J_dom_sf"/>
</dbReference>
<dbReference type="SUPFAM" id="SSF46565">
    <property type="entry name" value="Chaperone J-domain"/>
    <property type="match status" value="1"/>
</dbReference>